<reference evidence="2 3" key="1">
    <citation type="journal article" date="2013" name="BMC Genomics">
        <title>Genome sequence and analysis of methylotrophic yeast Hansenula polymorpha DL1.</title>
        <authorList>
            <person name="Ravin N.V."/>
            <person name="Eldarov M.A."/>
            <person name="Kadnikov V.V."/>
            <person name="Beletsky A.V."/>
            <person name="Schneider J."/>
            <person name="Mardanova E.S."/>
            <person name="Smekalova E.M."/>
            <person name="Zvereva M.I."/>
            <person name="Dontsova O.A."/>
            <person name="Mardanov A.V."/>
            <person name="Skryabin K.G."/>
        </authorList>
    </citation>
    <scope>NUCLEOTIDE SEQUENCE [LARGE SCALE GENOMIC DNA]</scope>
    <source>
        <strain evidence="3">ATCC 26012 / BCRC 20466 / JCM 22074 / NRRL Y-7560 / DL-1</strain>
    </source>
</reference>
<evidence type="ECO:0000313" key="2">
    <source>
        <dbReference type="EMBL" id="ESW97040.1"/>
    </source>
</evidence>
<sequence length="105" mass="11245">MTESIMVSNNYGYKSTKQKYTAGIRDRSRSHGSSKYTAGIETRHEDECNSSYTAGVRPTPAPAHAKGYTAGIGGGVAPGITAVSSFLSPRTSHSTSLSEKWFPRT</sequence>
<protein>
    <submittedName>
        <fullName evidence="2">Uncharacterized protein</fullName>
    </submittedName>
</protein>
<dbReference type="HOGENOM" id="CLU_2237334_0_0_1"/>
<gene>
    <name evidence="2" type="ORF">HPODL_01152</name>
</gene>
<dbReference type="Proteomes" id="UP000008673">
    <property type="component" value="Unassembled WGS sequence"/>
</dbReference>
<dbReference type="GeneID" id="25770616"/>
<evidence type="ECO:0000313" key="3">
    <source>
        <dbReference type="Proteomes" id="UP000008673"/>
    </source>
</evidence>
<keyword evidence="3" id="KW-1185">Reference proteome</keyword>
<proteinExistence type="predicted"/>
<accession>W1Q8B4</accession>
<organism evidence="2 3">
    <name type="scientific">Ogataea parapolymorpha (strain ATCC 26012 / BCRC 20466 / JCM 22074 / NRRL Y-7560 / DL-1)</name>
    <name type="common">Yeast</name>
    <name type="synonym">Hansenula polymorpha</name>
    <dbReference type="NCBI Taxonomy" id="871575"/>
    <lineage>
        <taxon>Eukaryota</taxon>
        <taxon>Fungi</taxon>
        <taxon>Dikarya</taxon>
        <taxon>Ascomycota</taxon>
        <taxon>Saccharomycotina</taxon>
        <taxon>Pichiomycetes</taxon>
        <taxon>Pichiales</taxon>
        <taxon>Pichiaceae</taxon>
        <taxon>Ogataea</taxon>
    </lineage>
</organism>
<feature type="region of interest" description="Disordered" evidence="1">
    <location>
        <begin position="19"/>
        <end position="42"/>
    </location>
</feature>
<dbReference type="KEGG" id="opa:HPODL_01152"/>
<dbReference type="EMBL" id="AEOI02000009">
    <property type="protein sequence ID" value="ESW97040.1"/>
    <property type="molecule type" value="Genomic_DNA"/>
</dbReference>
<dbReference type="OrthoDB" id="3989925at2759"/>
<comment type="caution">
    <text evidence="2">The sequence shown here is derived from an EMBL/GenBank/DDBJ whole genome shotgun (WGS) entry which is preliminary data.</text>
</comment>
<name>W1Q8B4_OGAPD</name>
<dbReference type="RefSeq" id="XP_013933125.1">
    <property type="nucleotide sequence ID" value="XM_014077650.1"/>
</dbReference>
<evidence type="ECO:0000256" key="1">
    <source>
        <dbReference type="SAM" id="MobiDB-lite"/>
    </source>
</evidence>
<dbReference type="AlphaFoldDB" id="W1Q8B4"/>